<accession>A0A9Q8SCC7</accession>
<evidence type="ECO:0000313" key="1">
    <source>
        <dbReference type="EMBL" id="UQC74321.1"/>
    </source>
</evidence>
<protein>
    <submittedName>
        <fullName evidence="1">Uncharacterized protein</fullName>
    </submittedName>
</protein>
<gene>
    <name evidence="1" type="ORF">CLUP02_00969</name>
</gene>
<dbReference type="KEGG" id="clup:CLUP02_00969"/>
<dbReference type="Proteomes" id="UP000830671">
    <property type="component" value="Chromosome 1"/>
</dbReference>
<evidence type="ECO:0000313" key="2">
    <source>
        <dbReference type="Proteomes" id="UP000830671"/>
    </source>
</evidence>
<name>A0A9Q8SCC7_9PEZI</name>
<dbReference type="EMBL" id="CP019471">
    <property type="protein sequence ID" value="UQC74321.1"/>
    <property type="molecule type" value="Genomic_DNA"/>
</dbReference>
<dbReference type="RefSeq" id="XP_049135971.1">
    <property type="nucleotide sequence ID" value="XM_049280014.1"/>
</dbReference>
<proteinExistence type="predicted"/>
<dbReference type="AlphaFoldDB" id="A0A9Q8SCC7"/>
<dbReference type="GeneID" id="73335024"/>
<reference evidence="1" key="1">
    <citation type="journal article" date="2021" name="Mol. Plant Microbe Interact.">
        <title>Complete Genome Sequence of the Plant-Pathogenic Fungus Colletotrichum lupini.</title>
        <authorList>
            <person name="Baroncelli R."/>
            <person name="Pensec F."/>
            <person name="Da Lio D."/>
            <person name="Boufleur T."/>
            <person name="Vicente I."/>
            <person name="Sarrocco S."/>
            <person name="Picot A."/>
            <person name="Baraldi E."/>
            <person name="Sukno S."/>
            <person name="Thon M."/>
            <person name="Le Floch G."/>
        </authorList>
    </citation>
    <scope>NUCLEOTIDE SEQUENCE</scope>
    <source>
        <strain evidence="1">IMI 504893</strain>
    </source>
</reference>
<keyword evidence="2" id="KW-1185">Reference proteome</keyword>
<sequence>MRKKERSWAADVETFISSRDKKPSTFYIYKHIYCLYAIIQSHALVTGIAEDCLAKYREYRSSRTSCYVSSHNPRGSSSIHRADVPTYLGGNRKSITPDRDPPKACVHYLRNGTLSECITARFCLLRQGVSNFHSNYCTTFVFHLDSATPNHRMLQHNNFSLPHSVYGQAPASMRHSLLNIIFFCDTRATCSRHPLRDDHRPEINP</sequence>
<organism evidence="1 2">
    <name type="scientific">Colletotrichum lupini</name>
    <dbReference type="NCBI Taxonomy" id="145971"/>
    <lineage>
        <taxon>Eukaryota</taxon>
        <taxon>Fungi</taxon>
        <taxon>Dikarya</taxon>
        <taxon>Ascomycota</taxon>
        <taxon>Pezizomycotina</taxon>
        <taxon>Sordariomycetes</taxon>
        <taxon>Hypocreomycetidae</taxon>
        <taxon>Glomerellales</taxon>
        <taxon>Glomerellaceae</taxon>
        <taxon>Colletotrichum</taxon>
        <taxon>Colletotrichum acutatum species complex</taxon>
    </lineage>
</organism>